<name>A0AAE0C0T3_9CHLO</name>
<gene>
    <name evidence="2" type="ORF">CYMTET_44180</name>
</gene>
<organism evidence="2 3">
    <name type="scientific">Cymbomonas tetramitiformis</name>
    <dbReference type="NCBI Taxonomy" id="36881"/>
    <lineage>
        <taxon>Eukaryota</taxon>
        <taxon>Viridiplantae</taxon>
        <taxon>Chlorophyta</taxon>
        <taxon>Pyramimonadophyceae</taxon>
        <taxon>Pyramimonadales</taxon>
        <taxon>Pyramimonadaceae</taxon>
        <taxon>Cymbomonas</taxon>
    </lineage>
</organism>
<reference evidence="2 3" key="1">
    <citation type="journal article" date="2015" name="Genome Biol. Evol.">
        <title>Comparative Genomics of a Bacterivorous Green Alga Reveals Evolutionary Causalities and Consequences of Phago-Mixotrophic Mode of Nutrition.</title>
        <authorList>
            <person name="Burns J.A."/>
            <person name="Paasch A."/>
            <person name="Narechania A."/>
            <person name="Kim E."/>
        </authorList>
    </citation>
    <scope>NUCLEOTIDE SEQUENCE [LARGE SCALE GENOMIC DNA]</scope>
    <source>
        <strain evidence="2 3">PLY_AMNH</strain>
    </source>
</reference>
<comment type="caution">
    <text evidence="2">The sequence shown here is derived from an EMBL/GenBank/DDBJ whole genome shotgun (WGS) entry which is preliminary data.</text>
</comment>
<feature type="transmembrane region" description="Helical" evidence="1">
    <location>
        <begin position="45"/>
        <end position="66"/>
    </location>
</feature>
<keyword evidence="1" id="KW-1133">Transmembrane helix</keyword>
<dbReference type="EMBL" id="LGRX02029994">
    <property type="protein sequence ID" value="KAK3246281.1"/>
    <property type="molecule type" value="Genomic_DNA"/>
</dbReference>
<keyword evidence="1" id="KW-0812">Transmembrane</keyword>
<keyword evidence="1" id="KW-0472">Membrane</keyword>
<sequence length="275" mass="29173">MKRVVEGSEPEVVIRRSGMLGALLGAVTGSMFGLWGGGSGRAAEWGIVGSVVGGVSGIAWHMCVGIKKVGEDRTKLLLQVEGDDEGRDGQHQGRVVDGRRKVPIASRMRCRMRTEEHDSIDVLGVPVEKAETVIVEVLEKVEELRKTGMRSSIAGCRGSLFNVPKPAFQLVSTLYNEIAGHLTYRPNYSPDVPVFDVEAPGQRVLFDVATARLMAGAHRGAVKMAPGDGSKEGGEEGCIRQLLFVLARRLQGCLSEGLGGGAWPGMVGAGLAVGL</sequence>
<evidence type="ECO:0000256" key="1">
    <source>
        <dbReference type="SAM" id="Phobius"/>
    </source>
</evidence>
<evidence type="ECO:0000313" key="3">
    <source>
        <dbReference type="Proteomes" id="UP001190700"/>
    </source>
</evidence>
<dbReference type="Proteomes" id="UP001190700">
    <property type="component" value="Unassembled WGS sequence"/>
</dbReference>
<feature type="transmembrane region" description="Helical" evidence="1">
    <location>
        <begin position="20"/>
        <end position="39"/>
    </location>
</feature>
<accession>A0AAE0C0T3</accession>
<proteinExistence type="predicted"/>
<evidence type="ECO:0000313" key="2">
    <source>
        <dbReference type="EMBL" id="KAK3246281.1"/>
    </source>
</evidence>
<dbReference type="AlphaFoldDB" id="A0AAE0C0T3"/>
<protein>
    <submittedName>
        <fullName evidence="2">Uncharacterized protein</fullName>
    </submittedName>
</protein>
<keyword evidence="3" id="KW-1185">Reference proteome</keyword>